<gene>
    <name evidence="2" type="ORF">UBRO_20723</name>
</gene>
<protein>
    <submittedName>
        <fullName evidence="2">Uncharacterized protein</fullName>
    </submittedName>
</protein>
<accession>A0A1K0G5Z6</accession>
<evidence type="ECO:0000256" key="1">
    <source>
        <dbReference type="SAM" id="SignalP"/>
    </source>
</evidence>
<organism evidence="2 3">
    <name type="scientific">Ustilago bromivora</name>
    <dbReference type="NCBI Taxonomy" id="307758"/>
    <lineage>
        <taxon>Eukaryota</taxon>
        <taxon>Fungi</taxon>
        <taxon>Dikarya</taxon>
        <taxon>Basidiomycota</taxon>
        <taxon>Ustilaginomycotina</taxon>
        <taxon>Ustilaginomycetes</taxon>
        <taxon>Ustilaginales</taxon>
        <taxon>Ustilaginaceae</taxon>
        <taxon>Ustilago</taxon>
    </lineage>
</organism>
<proteinExistence type="predicted"/>
<dbReference type="EMBL" id="LT558125">
    <property type="protein sequence ID" value="SAM82925.1"/>
    <property type="molecule type" value="Genomic_DNA"/>
</dbReference>
<dbReference type="Proteomes" id="UP000179920">
    <property type="component" value="Chromosome IX"/>
</dbReference>
<reference evidence="3" key="1">
    <citation type="submission" date="2016-04" db="EMBL/GenBank/DDBJ databases">
        <authorList>
            <person name="Guldener U."/>
            <person name="Guldener U."/>
        </authorList>
    </citation>
    <scope>NUCLEOTIDE SEQUENCE [LARGE SCALE GENOMIC DNA]</scope>
    <source>
        <strain evidence="3">UB2112</strain>
    </source>
</reference>
<dbReference type="AlphaFoldDB" id="A0A1K0G5Z6"/>
<keyword evidence="1" id="KW-0732">Signal</keyword>
<name>A0A1K0G5Z6_9BASI</name>
<feature type="signal peptide" evidence="1">
    <location>
        <begin position="1"/>
        <end position="33"/>
    </location>
</feature>
<evidence type="ECO:0000313" key="3">
    <source>
        <dbReference type="Proteomes" id="UP000179920"/>
    </source>
</evidence>
<feature type="chain" id="PRO_5009664124" evidence="1">
    <location>
        <begin position="34"/>
        <end position="116"/>
    </location>
</feature>
<evidence type="ECO:0000313" key="2">
    <source>
        <dbReference type="EMBL" id="SAM82925.1"/>
    </source>
</evidence>
<sequence length="116" mass="13083">MPCQGRLGCALLVLNLICLTLTLYVPPLGWVHAESLNNFNNFFLREGWAKEFRNNVWTIVMACKCMGDNACLDSSCCHLSAVARLKPDICGKSQLQLISARSIVKAFYYYSCWNLL</sequence>